<accession>A0A5K3FZB9</accession>
<protein>
    <submittedName>
        <fullName evidence="2">Uncharacterized protein</fullName>
    </submittedName>
</protein>
<dbReference type="AlphaFoldDB" id="A0A5K3FZB9"/>
<feature type="compositionally biased region" description="Basic and acidic residues" evidence="1">
    <location>
        <begin position="1"/>
        <end position="25"/>
    </location>
</feature>
<reference evidence="2" key="1">
    <citation type="submission" date="2019-11" db="UniProtKB">
        <authorList>
            <consortium name="WormBaseParasite"/>
        </authorList>
    </citation>
    <scope>IDENTIFICATION</scope>
</reference>
<sequence>MACEKDKQSTREGHDRGAAYNERRGQRGGLGWKVPDPVLLYQSFSYKGSGILHLICERTS</sequence>
<dbReference type="WBParaSite" id="MCU_013586-RA">
    <property type="protein sequence ID" value="MCU_013586-RA"/>
    <property type="gene ID" value="MCU_013586"/>
</dbReference>
<evidence type="ECO:0000256" key="1">
    <source>
        <dbReference type="SAM" id="MobiDB-lite"/>
    </source>
</evidence>
<evidence type="ECO:0000313" key="2">
    <source>
        <dbReference type="WBParaSite" id="MCU_013586-RA"/>
    </source>
</evidence>
<proteinExistence type="predicted"/>
<name>A0A5K3FZB9_MESCO</name>
<organism evidence="2">
    <name type="scientific">Mesocestoides corti</name>
    <name type="common">Flatworm</name>
    <dbReference type="NCBI Taxonomy" id="53468"/>
    <lineage>
        <taxon>Eukaryota</taxon>
        <taxon>Metazoa</taxon>
        <taxon>Spiralia</taxon>
        <taxon>Lophotrochozoa</taxon>
        <taxon>Platyhelminthes</taxon>
        <taxon>Cestoda</taxon>
        <taxon>Eucestoda</taxon>
        <taxon>Cyclophyllidea</taxon>
        <taxon>Mesocestoididae</taxon>
        <taxon>Mesocestoides</taxon>
    </lineage>
</organism>
<feature type="region of interest" description="Disordered" evidence="1">
    <location>
        <begin position="1"/>
        <end position="30"/>
    </location>
</feature>